<keyword evidence="3" id="KW-1185">Reference proteome</keyword>
<dbReference type="Proteomes" id="UP000197097">
    <property type="component" value="Unassembled WGS sequence"/>
</dbReference>
<evidence type="ECO:0000256" key="1">
    <source>
        <dbReference type="SAM" id="MobiDB-lite"/>
    </source>
</evidence>
<organism evidence="2 3">
    <name type="scientific">Sphingopyxis witflariensis</name>
    <dbReference type="NCBI Taxonomy" id="173675"/>
    <lineage>
        <taxon>Bacteria</taxon>
        <taxon>Pseudomonadati</taxon>
        <taxon>Pseudomonadota</taxon>
        <taxon>Alphaproteobacteria</taxon>
        <taxon>Sphingomonadales</taxon>
        <taxon>Sphingomonadaceae</taxon>
        <taxon>Sphingopyxis</taxon>
    </lineage>
</organism>
<accession>A0A246JXL6</accession>
<comment type="caution">
    <text evidence="2">The sequence shown here is derived from an EMBL/GenBank/DDBJ whole genome shotgun (WGS) entry which is preliminary data.</text>
</comment>
<evidence type="ECO:0000313" key="2">
    <source>
        <dbReference type="EMBL" id="OWQ97824.1"/>
    </source>
</evidence>
<dbReference type="AlphaFoldDB" id="A0A246JXL6"/>
<protein>
    <submittedName>
        <fullName evidence="2">Uncharacterized protein</fullName>
    </submittedName>
</protein>
<dbReference type="EMBL" id="NISJ01000004">
    <property type="protein sequence ID" value="OWQ97824.1"/>
    <property type="molecule type" value="Genomic_DNA"/>
</dbReference>
<proteinExistence type="predicted"/>
<reference evidence="2 3" key="1">
    <citation type="journal article" date="2002" name="Int. J. Syst. Evol. Microbiol.">
        <title>Sphingopyxis witflariensis sp. nov., isolated from activated sludge.</title>
        <authorList>
            <person name="Kampfer P."/>
            <person name="Witzenberger R."/>
            <person name="Denner E.B."/>
            <person name="Busse H.J."/>
            <person name="Neef A."/>
        </authorList>
    </citation>
    <scope>NUCLEOTIDE SEQUENCE [LARGE SCALE GENOMIC DNA]</scope>
    <source>
        <strain evidence="2 3">DSM 14551</strain>
    </source>
</reference>
<name>A0A246JXL6_9SPHN</name>
<sequence length="73" mass="8414">MFAAGTNHLRRRGASRASKAKPPMRFSPLVPLRRPVFGRRQVPPDLPVVAGPTREERRLIDRIIRRMGDRESR</sequence>
<evidence type="ECO:0000313" key="3">
    <source>
        <dbReference type="Proteomes" id="UP000197097"/>
    </source>
</evidence>
<gene>
    <name evidence="2" type="ORF">CDQ91_09235</name>
</gene>
<feature type="region of interest" description="Disordered" evidence="1">
    <location>
        <begin position="1"/>
        <end position="29"/>
    </location>
</feature>